<protein>
    <submittedName>
        <fullName evidence="3">RNHCP domain-containing protein</fullName>
    </submittedName>
</protein>
<dbReference type="RefSeq" id="WP_126578581.1">
    <property type="nucleotide sequence ID" value="NZ_BIFR01000001.1"/>
</dbReference>
<dbReference type="EMBL" id="BIFR01000001">
    <property type="protein sequence ID" value="GCE11011.1"/>
    <property type="molecule type" value="Genomic_DNA"/>
</dbReference>
<feature type="region of interest" description="Disordered" evidence="1">
    <location>
        <begin position="1"/>
        <end position="28"/>
    </location>
</feature>
<dbReference type="OrthoDB" id="9809485at2"/>
<evidence type="ECO:0000313" key="4">
    <source>
        <dbReference type="Proteomes" id="UP000287352"/>
    </source>
</evidence>
<keyword evidence="4" id="KW-1185">Reference proteome</keyword>
<accession>A0A401ZVT6</accession>
<evidence type="ECO:0000259" key="2">
    <source>
        <dbReference type="Pfam" id="PF12647"/>
    </source>
</evidence>
<proteinExistence type="predicted"/>
<dbReference type="Proteomes" id="UP000287352">
    <property type="component" value="Unassembled WGS sequence"/>
</dbReference>
<dbReference type="Pfam" id="PF12647">
    <property type="entry name" value="RNHCP"/>
    <property type="match status" value="1"/>
</dbReference>
<reference evidence="4" key="1">
    <citation type="submission" date="2018-12" db="EMBL/GenBank/DDBJ databases">
        <title>Tengunoibacter tsumagoiensis gen. nov., sp. nov., Dictyobacter kobayashii sp. nov., D. alpinus sp. nov., and D. joshuensis sp. nov. and description of Dictyobacteraceae fam. nov. within the order Ktedonobacterales isolated from Tengu-no-mugimeshi.</title>
        <authorList>
            <person name="Wang C.M."/>
            <person name="Zheng Y."/>
            <person name="Sakai Y."/>
            <person name="Toyoda A."/>
            <person name="Minakuchi Y."/>
            <person name="Abe K."/>
            <person name="Yokota A."/>
            <person name="Yabe S."/>
        </authorList>
    </citation>
    <scope>NUCLEOTIDE SEQUENCE [LARGE SCALE GENOMIC DNA]</scope>
    <source>
        <strain evidence="4">Uno3</strain>
    </source>
</reference>
<feature type="domain" description="RNHCP" evidence="2">
    <location>
        <begin position="36"/>
        <end position="121"/>
    </location>
</feature>
<sequence length="153" mass="17728">MSRSRHSLSQQTTCASQERYRRTRTRQHVHSRSTEEVFKCKQCRRFIGPLPAGGYHRNHCPFCLYSRHVDLSTGDRASTCGAKMEPIGYFLRPKGEYVLIHHCLGCGFERFNRIAADDNFELVQALPELSARSSQEVKLQRWQQAIEQTEPND</sequence>
<dbReference type="AlphaFoldDB" id="A0A401ZVT6"/>
<comment type="caution">
    <text evidence="3">The sequence shown here is derived from an EMBL/GenBank/DDBJ whole genome shotgun (WGS) entry which is preliminary data.</text>
</comment>
<feature type="compositionally biased region" description="Polar residues" evidence="1">
    <location>
        <begin position="7"/>
        <end position="16"/>
    </location>
</feature>
<organism evidence="3 4">
    <name type="scientific">Tengunoibacter tsumagoiensis</name>
    <dbReference type="NCBI Taxonomy" id="2014871"/>
    <lineage>
        <taxon>Bacteria</taxon>
        <taxon>Bacillati</taxon>
        <taxon>Chloroflexota</taxon>
        <taxon>Ktedonobacteria</taxon>
        <taxon>Ktedonobacterales</taxon>
        <taxon>Dictyobacteraceae</taxon>
        <taxon>Tengunoibacter</taxon>
    </lineage>
</organism>
<evidence type="ECO:0000256" key="1">
    <source>
        <dbReference type="SAM" id="MobiDB-lite"/>
    </source>
</evidence>
<gene>
    <name evidence="3" type="ORF">KTT_08700</name>
</gene>
<dbReference type="InterPro" id="IPR024439">
    <property type="entry name" value="RNHCP"/>
</dbReference>
<name>A0A401ZVT6_9CHLR</name>
<evidence type="ECO:0000313" key="3">
    <source>
        <dbReference type="EMBL" id="GCE11011.1"/>
    </source>
</evidence>